<sequence>MDIADIIAKITKAAGRKSLYHFTRARNLEAIAHFDALWSSCCITADVSGERRLTLQEATYEGYTLTVNSHLRIPQAMMKTGWTVERFRASLDNHVFFWPTRRDCLAMLGTYKRREPDERFAVLEFDAAAVLAANRETARLSKYDSGSAPRFPLRTGYRKSPDMFLPLAEFGRLLNNEVPAKASEIKEVLIEDRVNRLTRFLRAIYVQDKQEAPERWSGFAAAIESLYRPLEP</sequence>
<dbReference type="EMBL" id="JAAAMV010000002">
    <property type="protein sequence ID" value="NBD23530.1"/>
    <property type="molecule type" value="Genomic_DNA"/>
</dbReference>
<dbReference type="Proteomes" id="UP000665561">
    <property type="component" value="Unassembled WGS sequence"/>
</dbReference>
<dbReference type="InterPro" id="IPR054271">
    <property type="entry name" value="DUF7002"/>
</dbReference>
<protein>
    <recommendedName>
        <fullName evidence="3">DarT domain-containing protein</fullName>
    </recommendedName>
</protein>
<reference evidence="1 2" key="1">
    <citation type="submission" date="2020-01" db="EMBL/GenBank/DDBJ databases">
        <title>Paenibacillus soybeanensis sp. nov. isolated from the nodules of soybean (Glycine max(L.) Merr).</title>
        <authorList>
            <person name="Wang H."/>
        </authorList>
    </citation>
    <scope>NUCLEOTIDE SEQUENCE [LARGE SCALE GENOMIC DNA]</scope>
    <source>
        <strain evidence="1 2">T1</strain>
    </source>
</reference>
<gene>
    <name evidence="1" type="ORF">GT019_06560</name>
</gene>
<name>A0ABW9XLN5_9BACL</name>
<comment type="caution">
    <text evidence="1">The sequence shown here is derived from an EMBL/GenBank/DDBJ whole genome shotgun (WGS) entry which is preliminary data.</text>
</comment>
<organism evidence="1 2">
    <name type="scientific">Paenibacillus glycinis</name>
    <dbReference type="NCBI Taxonomy" id="2697035"/>
    <lineage>
        <taxon>Bacteria</taxon>
        <taxon>Bacillati</taxon>
        <taxon>Bacillota</taxon>
        <taxon>Bacilli</taxon>
        <taxon>Bacillales</taxon>
        <taxon>Paenibacillaceae</taxon>
        <taxon>Paenibacillus</taxon>
    </lineage>
</organism>
<evidence type="ECO:0000313" key="2">
    <source>
        <dbReference type="Proteomes" id="UP000665561"/>
    </source>
</evidence>
<dbReference type="Pfam" id="PF22531">
    <property type="entry name" value="DUF7002"/>
    <property type="match status" value="1"/>
</dbReference>
<dbReference type="RefSeq" id="WP_161742049.1">
    <property type="nucleotide sequence ID" value="NZ_JAAAMV010000002.1"/>
</dbReference>
<evidence type="ECO:0000313" key="1">
    <source>
        <dbReference type="EMBL" id="NBD23530.1"/>
    </source>
</evidence>
<evidence type="ECO:0008006" key="3">
    <source>
        <dbReference type="Google" id="ProtNLM"/>
    </source>
</evidence>
<keyword evidence="2" id="KW-1185">Reference proteome</keyword>
<proteinExistence type="predicted"/>
<accession>A0ABW9XLN5</accession>